<keyword evidence="2" id="KW-0614">Plasmid</keyword>
<dbReference type="Gene3D" id="1.10.10.10">
    <property type="entry name" value="Winged helix-like DNA-binding domain superfamily/Winged helix DNA-binding domain"/>
    <property type="match status" value="1"/>
</dbReference>
<protein>
    <recommendedName>
        <fullName evidence="1">HTH luxR-type domain-containing protein</fullName>
    </recommendedName>
</protein>
<accession>K7XK41</accession>
<dbReference type="GO" id="GO:0003677">
    <property type="term" value="F:DNA binding"/>
    <property type="evidence" value="ECO:0007669"/>
    <property type="project" value="InterPro"/>
</dbReference>
<dbReference type="SUPFAM" id="SSF46894">
    <property type="entry name" value="C-terminal effector domain of the bipartite response regulators"/>
    <property type="match status" value="1"/>
</dbReference>
<dbReference type="SMART" id="SM00421">
    <property type="entry name" value="HTH_LUXR"/>
    <property type="match status" value="1"/>
</dbReference>
<dbReference type="EMBL" id="JX683454">
    <property type="protein sequence ID" value="AFX65646.1"/>
    <property type="molecule type" value="Genomic_DNA"/>
</dbReference>
<feature type="domain" description="HTH luxR-type" evidence="1">
    <location>
        <begin position="1"/>
        <end position="56"/>
    </location>
</feature>
<evidence type="ECO:0000313" key="2">
    <source>
        <dbReference type="EMBL" id="AFX65646.1"/>
    </source>
</evidence>
<sequence length="62" mass="6894">MLSPMERTSLRWVSRGKTLDEIALLERKGVANIEHYLARAIVALKARSIEDALVKADISASE</sequence>
<geneLocation type="plasmid" evidence="2">
    <name>pAoF64/95</name>
</geneLocation>
<dbReference type="GO" id="GO:0006355">
    <property type="term" value="P:regulation of DNA-templated transcription"/>
    <property type="evidence" value="ECO:0007669"/>
    <property type="project" value="InterPro"/>
</dbReference>
<dbReference type="InterPro" id="IPR016032">
    <property type="entry name" value="Sig_transdc_resp-reg_C-effctor"/>
</dbReference>
<proteinExistence type="predicted"/>
<dbReference type="AlphaFoldDB" id="K7XK41"/>
<dbReference type="InterPro" id="IPR000792">
    <property type="entry name" value="Tscrpt_reg_LuxR_C"/>
</dbReference>
<organism evidence="2">
    <name type="scientific">Agrobacterium tumefaciens</name>
    <dbReference type="NCBI Taxonomy" id="358"/>
    <lineage>
        <taxon>Bacteria</taxon>
        <taxon>Pseudomonadati</taxon>
        <taxon>Pseudomonadota</taxon>
        <taxon>Alphaproteobacteria</taxon>
        <taxon>Hyphomicrobiales</taxon>
        <taxon>Rhizobiaceae</taxon>
        <taxon>Rhizobium/Agrobacterium group</taxon>
        <taxon>Agrobacterium</taxon>
        <taxon>Agrobacterium tumefaciens complex</taxon>
    </lineage>
</organism>
<dbReference type="InterPro" id="IPR036388">
    <property type="entry name" value="WH-like_DNA-bd_sf"/>
</dbReference>
<name>K7XK41_AGRTU</name>
<evidence type="ECO:0000259" key="1">
    <source>
        <dbReference type="SMART" id="SM00421"/>
    </source>
</evidence>
<reference evidence="2" key="1">
    <citation type="journal article" date="2014" name="J. Bacteriol.">
        <title>Quorum-dependent mannopine-inducible conjugative transfer of an Agrobacterium opine-catabolic plasmid.</title>
        <authorList>
            <person name="Wetzel M.E."/>
            <person name="Kim K.S."/>
            <person name="Miller M."/>
            <person name="Olsen G.J."/>
            <person name="Farrand S.K."/>
        </authorList>
    </citation>
    <scope>NUCLEOTIDE SEQUENCE</scope>
    <source>
        <strain evidence="2">F64/95</strain>
        <plasmid evidence="2">pAoF64/95</plasmid>
    </source>
</reference>